<proteinExistence type="predicted"/>
<evidence type="ECO:0000313" key="3">
    <source>
        <dbReference type="Proteomes" id="UP000435802"/>
    </source>
</evidence>
<dbReference type="AlphaFoldDB" id="A0A6N8SH38"/>
<accession>A0A6N8SH38</accession>
<dbReference type="InterPro" id="IPR007685">
    <property type="entry name" value="RelA_SpoT"/>
</dbReference>
<organism evidence="2 3">
    <name type="scientific">Shinella kummerowiae</name>
    <dbReference type="NCBI Taxonomy" id="417745"/>
    <lineage>
        <taxon>Bacteria</taxon>
        <taxon>Pseudomonadati</taxon>
        <taxon>Pseudomonadota</taxon>
        <taxon>Alphaproteobacteria</taxon>
        <taxon>Hyphomicrobiales</taxon>
        <taxon>Rhizobiaceae</taxon>
        <taxon>Shinella</taxon>
    </lineage>
</organism>
<dbReference type="Proteomes" id="UP000435802">
    <property type="component" value="Unassembled WGS sequence"/>
</dbReference>
<dbReference type="Pfam" id="PF04607">
    <property type="entry name" value="RelA_SpoT"/>
    <property type="match status" value="1"/>
</dbReference>
<evidence type="ECO:0000259" key="1">
    <source>
        <dbReference type="SMART" id="SM00954"/>
    </source>
</evidence>
<gene>
    <name evidence="2" type="ORF">GR138_12800</name>
</gene>
<dbReference type="OrthoDB" id="9789634at2"/>
<name>A0A6N8SH38_9HYPH</name>
<dbReference type="Gene3D" id="3.30.460.10">
    <property type="entry name" value="Beta Polymerase, domain 2"/>
    <property type="match status" value="1"/>
</dbReference>
<dbReference type="InterPro" id="IPR043519">
    <property type="entry name" value="NT_sf"/>
</dbReference>
<dbReference type="SUPFAM" id="SSF81301">
    <property type="entry name" value="Nucleotidyltransferase"/>
    <property type="match status" value="1"/>
</dbReference>
<protein>
    <submittedName>
        <fullName evidence="2">(P)ppGpp synthetase</fullName>
    </submittedName>
</protein>
<dbReference type="SMART" id="SM00954">
    <property type="entry name" value="RelA_SpoT"/>
    <property type="match status" value="1"/>
</dbReference>
<dbReference type="GO" id="GO:0015969">
    <property type="term" value="P:guanosine tetraphosphate metabolic process"/>
    <property type="evidence" value="ECO:0007669"/>
    <property type="project" value="InterPro"/>
</dbReference>
<sequence length="358" mass="40285">MAWAVPQHTRETVNAAGRELISPDGWDAGNITFQALQAHHDALAVVNNWRAAHAYPLNTFQATLRLRAQKVDKRCIFATRTKRLESITKKLRKHGDMKLSQMQDIGGLRCIMQSTANVYALCEVYKSKKLSHELAKVNDYIAFPKPDGYRSLHLIYRYQGANRIGSYDGLKVEIQLRSILQHAWATAVETVGIFTKQALKSSEGDEDWLRFFSLASAVIAEKEHGAPIPGAEGSAKARDEEIRELGHKLNVREVLNTYQKMLRALERQSTKDAKFFLLALEPAEKRISARGFLTRDSIVANQQYTEMEKSLADKPGAQAVLVKVDSISALRKAYPNYFADTTMFMQALDDYLPEIPAS</sequence>
<dbReference type="RefSeq" id="WP_160859617.1">
    <property type="nucleotide sequence ID" value="NZ_WUMK01000004.1"/>
</dbReference>
<comment type="caution">
    <text evidence="2">The sequence shown here is derived from an EMBL/GenBank/DDBJ whole genome shotgun (WGS) entry which is preliminary data.</text>
</comment>
<dbReference type="CDD" id="cd05399">
    <property type="entry name" value="NT_Rel-Spo_like"/>
    <property type="match status" value="1"/>
</dbReference>
<reference evidence="2 3" key="1">
    <citation type="submission" date="2019-12" db="EMBL/GenBank/DDBJ databases">
        <title>Shinella kummerowiae sp. nov., a symbiotic bacterium isolated from root nodules of the herbal legume Kummerowia stipulacea.</title>
        <authorList>
            <person name="Gao J."/>
        </authorList>
    </citation>
    <scope>NUCLEOTIDE SEQUENCE [LARGE SCALE GENOMIC DNA]</scope>
    <source>
        <strain evidence="2 3">CCBAU 25048</strain>
    </source>
</reference>
<dbReference type="InterPro" id="IPR052366">
    <property type="entry name" value="GTP_Pyrophosphokinase"/>
</dbReference>
<keyword evidence="3" id="KW-1185">Reference proteome</keyword>
<dbReference type="EMBL" id="WUMK01000004">
    <property type="protein sequence ID" value="MXN46070.1"/>
    <property type="molecule type" value="Genomic_DNA"/>
</dbReference>
<evidence type="ECO:0000313" key="2">
    <source>
        <dbReference type="EMBL" id="MXN46070.1"/>
    </source>
</evidence>
<dbReference type="PANTHER" id="PTHR47837">
    <property type="entry name" value="GTP PYROPHOSPHOKINASE YJBM"/>
    <property type="match status" value="1"/>
</dbReference>
<dbReference type="PANTHER" id="PTHR47837:SF1">
    <property type="entry name" value="GTP PYROPHOSPHOKINASE YJBM"/>
    <property type="match status" value="1"/>
</dbReference>
<feature type="domain" description="RelA/SpoT" evidence="1">
    <location>
        <begin position="79"/>
        <end position="199"/>
    </location>
</feature>